<dbReference type="Proteomes" id="UP001515480">
    <property type="component" value="Unassembled WGS sequence"/>
</dbReference>
<dbReference type="InterPro" id="IPR018790">
    <property type="entry name" value="DUF2358"/>
</dbReference>
<dbReference type="Pfam" id="PF04832">
    <property type="entry name" value="SOUL"/>
    <property type="match status" value="1"/>
</dbReference>
<feature type="compositionally biased region" description="Low complexity" evidence="2">
    <location>
        <begin position="79"/>
        <end position="92"/>
    </location>
</feature>
<comment type="similarity">
    <text evidence="1">Belongs to the HEBP family.</text>
</comment>
<reference evidence="3 4" key="1">
    <citation type="journal article" date="2024" name="Science">
        <title>Giant polyketide synthase enzymes in the biosynthesis of giant marine polyether toxins.</title>
        <authorList>
            <person name="Fallon T.R."/>
            <person name="Shende V.V."/>
            <person name="Wierzbicki I.H."/>
            <person name="Pendleton A.L."/>
            <person name="Watervoot N.F."/>
            <person name="Auber R.P."/>
            <person name="Gonzalez D.J."/>
            <person name="Wisecaver J.H."/>
            <person name="Moore B.S."/>
        </authorList>
    </citation>
    <scope>NUCLEOTIDE SEQUENCE [LARGE SCALE GENOMIC DNA]</scope>
    <source>
        <strain evidence="3 4">12B1</strain>
    </source>
</reference>
<dbReference type="EMBL" id="JBGBPQ010000020">
    <property type="protein sequence ID" value="KAL1504229.1"/>
    <property type="molecule type" value="Genomic_DNA"/>
</dbReference>
<dbReference type="Pfam" id="PF10184">
    <property type="entry name" value="DUF2358"/>
    <property type="match status" value="1"/>
</dbReference>
<dbReference type="InterPro" id="IPR011256">
    <property type="entry name" value="Reg_factor_effector_dom_sf"/>
</dbReference>
<evidence type="ECO:0000313" key="3">
    <source>
        <dbReference type="EMBL" id="KAL1504229.1"/>
    </source>
</evidence>
<keyword evidence="4" id="KW-1185">Reference proteome</keyword>
<protein>
    <submittedName>
        <fullName evidence="3">Uncharacterized protein</fullName>
    </submittedName>
</protein>
<dbReference type="SUPFAM" id="SSF55136">
    <property type="entry name" value="Probable bacterial effector-binding domain"/>
    <property type="match status" value="1"/>
</dbReference>
<proteinExistence type="inferred from homology"/>
<organism evidence="3 4">
    <name type="scientific">Prymnesium parvum</name>
    <name type="common">Toxic golden alga</name>
    <dbReference type="NCBI Taxonomy" id="97485"/>
    <lineage>
        <taxon>Eukaryota</taxon>
        <taxon>Haptista</taxon>
        <taxon>Haptophyta</taxon>
        <taxon>Prymnesiophyceae</taxon>
        <taxon>Prymnesiales</taxon>
        <taxon>Prymnesiaceae</taxon>
        <taxon>Prymnesium</taxon>
    </lineage>
</organism>
<evidence type="ECO:0000313" key="4">
    <source>
        <dbReference type="Proteomes" id="UP001515480"/>
    </source>
</evidence>
<sequence>MVVCAMPLLATPALVVGKPGFGAIHPSTATPLCSLSHYAIMMPRPLLPSMAKPSLPMLARRLPSLTRHLPTRMDSQQGSESPSVDDPSSSTSGAAGKSFLGGRPIAFPPGLELTEEEADSLAAELREEEGGGSGEGGSTRGYPRTAGQSATLPRRRPFVDSSDDGYELVGEGYRHDDDPDAITADMLGTDTQQLALGGRSPYQTLWQREMLSLNSEETQLKRMAAQFISAVKKEHEDFWADSQPWLYEDQLRYVSPFGSTVREPPSFTDSSNVLGTVLLHDASVMWHNVIQPSPSTICLYWTIEFTVALLPWRPQCVWTGMTRWTLNETSGKAMQQEDFWDSINLRGGAYRRQLLSGFAAWYDVLGQLSPRPPRPKHCAQATLAYTTLRRANGYEVRRYDACTVAQAPYQLWQSGLNVLSRYTERRNEERRQVACYLPLFLELARDGGQEKTMVLPLRCSTPAPATDASPAAETDMGAASAMESWLRALPRTGVRLVSPLNSSLDAAQEETAMLTDERFPSPLANDYTILQDRPSVVVVVGAMVGEWEDGDAAQQRATALEALASADGLTVSPEKVLVAQYNIGFASSRSAQEVMLVLDDHPWIEEAEGDAEFSPTSTAF</sequence>
<evidence type="ECO:0000256" key="2">
    <source>
        <dbReference type="SAM" id="MobiDB-lite"/>
    </source>
</evidence>
<accession>A0AB34IRC7</accession>
<gene>
    <name evidence="3" type="ORF">AB1Y20_010638</name>
</gene>
<dbReference type="Gene3D" id="3.20.80.10">
    <property type="entry name" value="Regulatory factor, effector binding domain"/>
    <property type="match status" value="1"/>
</dbReference>
<evidence type="ECO:0000256" key="1">
    <source>
        <dbReference type="ARBA" id="ARBA00009817"/>
    </source>
</evidence>
<dbReference type="InterPro" id="IPR006917">
    <property type="entry name" value="SOUL_heme-bd"/>
</dbReference>
<feature type="region of interest" description="Disordered" evidence="2">
    <location>
        <begin position="71"/>
        <end position="169"/>
    </location>
</feature>
<name>A0AB34IRC7_PRYPA</name>
<dbReference type="AlphaFoldDB" id="A0AB34IRC7"/>
<comment type="caution">
    <text evidence="3">The sequence shown here is derived from an EMBL/GenBank/DDBJ whole genome shotgun (WGS) entry which is preliminary data.</text>
</comment>